<protein>
    <submittedName>
        <fullName evidence="3">Uncharacterized protein</fullName>
    </submittedName>
</protein>
<dbReference type="AlphaFoldDB" id="A0A6A0A4Q2"/>
<proteinExistence type="predicted"/>
<reference evidence="3 4" key="1">
    <citation type="submission" date="2020-02" db="EMBL/GenBank/DDBJ databases">
        <title>Draft genome sequence of Haematococcus lacustris strain NIES-144.</title>
        <authorList>
            <person name="Morimoto D."/>
            <person name="Nakagawa S."/>
            <person name="Yoshida T."/>
            <person name="Sawayama S."/>
        </authorList>
    </citation>
    <scope>NUCLEOTIDE SEQUENCE [LARGE SCALE GENOMIC DNA]</scope>
    <source>
        <strain evidence="3 4">NIES-144</strain>
    </source>
</reference>
<feature type="region of interest" description="Disordered" evidence="2">
    <location>
        <begin position="78"/>
        <end position="113"/>
    </location>
</feature>
<evidence type="ECO:0000256" key="1">
    <source>
        <dbReference type="SAM" id="Coils"/>
    </source>
</evidence>
<evidence type="ECO:0000313" key="4">
    <source>
        <dbReference type="Proteomes" id="UP000485058"/>
    </source>
</evidence>
<evidence type="ECO:0000313" key="3">
    <source>
        <dbReference type="EMBL" id="GFH27518.1"/>
    </source>
</evidence>
<dbReference type="Proteomes" id="UP000485058">
    <property type="component" value="Unassembled WGS sequence"/>
</dbReference>
<organism evidence="3 4">
    <name type="scientific">Haematococcus lacustris</name>
    <name type="common">Green alga</name>
    <name type="synonym">Haematococcus pluvialis</name>
    <dbReference type="NCBI Taxonomy" id="44745"/>
    <lineage>
        <taxon>Eukaryota</taxon>
        <taxon>Viridiplantae</taxon>
        <taxon>Chlorophyta</taxon>
        <taxon>core chlorophytes</taxon>
        <taxon>Chlorophyceae</taxon>
        <taxon>CS clade</taxon>
        <taxon>Chlamydomonadales</taxon>
        <taxon>Haematococcaceae</taxon>
        <taxon>Haematococcus</taxon>
    </lineage>
</organism>
<evidence type="ECO:0000256" key="2">
    <source>
        <dbReference type="SAM" id="MobiDB-lite"/>
    </source>
</evidence>
<dbReference type="EMBL" id="BLLF01003504">
    <property type="protein sequence ID" value="GFH27518.1"/>
    <property type="molecule type" value="Genomic_DNA"/>
</dbReference>
<keyword evidence="4" id="KW-1185">Reference proteome</keyword>
<name>A0A6A0A4Q2_HAELA</name>
<accession>A0A6A0A4Q2</accession>
<comment type="caution">
    <text evidence="3">The sequence shown here is derived from an EMBL/GenBank/DDBJ whole genome shotgun (WGS) entry which is preliminary data.</text>
</comment>
<keyword evidence="1" id="KW-0175">Coiled coil</keyword>
<sequence>MPVSLERLIAEVEPNVITEALTRDCIQIAGGDPDTLDEKRRNMHFKDIECLAFSFRGLARIDNLKGLHNQPDLARPVVQQDHQDSRPGPPDQAGGSVVVQQPDHRAGKPGQAGQFECAVPRSYVLSHVKDLTYLDYRRVAGADVQAAMEQHQDEMNELQEREEQAALEAKAAQEKLAHNALMKEANLDGVESLVEDMIKEDPEWPRFITVPGLTDAWNDVRDKFNVATEDFKAIILEQHSRKKNEYAEWKSVVTTFLAEKDTAAKVHLTEYEKMKKKAVRAIQASPGDADTQVLGPKVRLMALKDELLDLEQEAVEVLGELLQEFDRSYSEIAESNKTHFNTYFTQIRDLQNNFFAAMTQAAMGMYEKYNQENSDLESLPEDARILLSDKDALINSLQASHDAHTSRIDMLEDRLVSTELRSANDLNNQNALWSAKRNRDRISEIINYIERNMLELDELAGEEDNGEG</sequence>
<feature type="coiled-coil region" evidence="1">
    <location>
        <begin position="141"/>
        <end position="175"/>
    </location>
</feature>
<gene>
    <name evidence="3" type="ORF">HaLaN_25850</name>
</gene>